<reference evidence="2 3" key="1">
    <citation type="submission" date="2021-06" db="EMBL/GenBank/DDBJ databases">
        <authorList>
            <person name="Palmer J.M."/>
        </authorList>
    </citation>
    <scope>NUCLEOTIDE SEQUENCE [LARGE SCALE GENOMIC DNA]</scope>
    <source>
        <strain evidence="2 3">AS_MEX2019</strain>
        <tissue evidence="2">Muscle</tissue>
    </source>
</reference>
<evidence type="ECO:0000256" key="1">
    <source>
        <dbReference type="SAM" id="MobiDB-lite"/>
    </source>
</evidence>
<evidence type="ECO:0000313" key="2">
    <source>
        <dbReference type="EMBL" id="MEQ2288735.1"/>
    </source>
</evidence>
<protein>
    <submittedName>
        <fullName evidence="2">Uncharacterized protein</fullName>
    </submittedName>
</protein>
<accession>A0ABV0Y4Z6</accession>
<proteinExistence type="predicted"/>
<gene>
    <name evidence="2" type="ORF">AMECASPLE_025873</name>
</gene>
<feature type="region of interest" description="Disordered" evidence="1">
    <location>
        <begin position="1"/>
        <end position="37"/>
    </location>
</feature>
<evidence type="ECO:0000313" key="3">
    <source>
        <dbReference type="Proteomes" id="UP001469553"/>
    </source>
</evidence>
<keyword evidence="3" id="KW-1185">Reference proteome</keyword>
<sequence length="79" mass="8971">MRESGETARERISVRKEAPLARFSPIPGSSQYHNGGLGQVRQKSHLEQFSELARRLPRMQNTQATKCWQPSSLCFPADE</sequence>
<dbReference type="EMBL" id="JAHRIP010021399">
    <property type="protein sequence ID" value="MEQ2288735.1"/>
    <property type="molecule type" value="Genomic_DNA"/>
</dbReference>
<organism evidence="2 3">
    <name type="scientific">Ameca splendens</name>
    <dbReference type="NCBI Taxonomy" id="208324"/>
    <lineage>
        <taxon>Eukaryota</taxon>
        <taxon>Metazoa</taxon>
        <taxon>Chordata</taxon>
        <taxon>Craniata</taxon>
        <taxon>Vertebrata</taxon>
        <taxon>Euteleostomi</taxon>
        <taxon>Actinopterygii</taxon>
        <taxon>Neopterygii</taxon>
        <taxon>Teleostei</taxon>
        <taxon>Neoteleostei</taxon>
        <taxon>Acanthomorphata</taxon>
        <taxon>Ovalentaria</taxon>
        <taxon>Atherinomorphae</taxon>
        <taxon>Cyprinodontiformes</taxon>
        <taxon>Goodeidae</taxon>
        <taxon>Ameca</taxon>
    </lineage>
</organism>
<feature type="compositionally biased region" description="Basic and acidic residues" evidence="1">
    <location>
        <begin position="1"/>
        <end position="19"/>
    </location>
</feature>
<dbReference type="Proteomes" id="UP001469553">
    <property type="component" value="Unassembled WGS sequence"/>
</dbReference>
<comment type="caution">
    <text evidence="2">The sequence shown here is derived from an EMBL/GenBank/DDBJ whole genome shotgun (WGS) entry which is preliminary data.</text>
</comment>
<name>A0ABV0Y4Z6_9TELE</name>